<evidence type="ECO:0000313" key="6">
    <source>
        <dbReference type="Proteomes" id="UP000291469"/>
    </source>
</evidence>
<proteinExistence type="predicted"/>
<dbReference type="RefSeq" id="WP_131153835.1">
    <property type="nucleotide sequence ID" value="NZ_CP036402.1"/>
</dbReference>
<dbReference type="Pfam" id="PF12833">
    <property type="entry name" value="HTH_18"/>
    <property type="match status" value="1"/>
</dbReference>
<evidence type="ECO:0000256" key="2">
    <source>
        <dbReference type="ARBA" id="ARBA00023125"/>
    </source>
</evidence>
<dbReference type="InterPro" id="IPR050204">
    <property type="entry name" value="AraC_XylS_family_regulators"/>
</dbReference>
<dbReference type="Proteomes" id="UP000291469">
    <property type="component" value="Chromosome"/>
</dbReference>
<dbReference type="InterPro" id="IPR018060">
    <property type="entry name" value="HTH_AraC"/>
</dbReference>
<dbReference type="GO" id="GO:0043565">
    <property type="term" value="F:sequence-specific DNA binding"/>
    <property type="evidence" value="ECO:0007669"/>
    <property type="project" value="InterPro"/>
</dbReference>
<dbReference type="Gene3D" id="1.10.10.60">
    <property type="entry name" value="Homeodomain-like"/>
    <property type="match status" value="1"/>
</dbReference>
<protein>
    <submittedName>
        <fullName evidence="5">AraC family transcriptional regulator</fullName>
    </submittedName>
</protein>
<organism evidence="5 6">
    <name type="scientific">Egibacter rhizosphaerae</name>
    <dbReference type="NCBI Taxonomy" id="1670831"/>
    <lineage>
        <taxon>Bacteria</taxon>
        <taxon>Bacillati</taxon>
        <taxon>Actinomycetota</taxon>
        <taxon>Nitriliruptoria</taxon>
        <taxon>Egibacterales</taxon>
        <taxon>Egibacteraceae</taxon>
        <taxon>Egibacter</taxon>
    </lineage>
</organism>
<keyword evidence="3" id="KW-0804">Transcription</keyword>
<reference evidence="5 6" key="1">
    <citation type="submission" date="2019-01" db="EMBL/GenBank/DDBJ databases">
        <title>Egibacter rhizosphaerae EGI 80759T.</title>
        <authorList>
            <person name="Chen D.-D."/>
            <person name="Tian Y."/>
            <person name="Jiao J.-Y."/>
            <person name="Zhang X.-T."/>
            <person name="Zhang Y.-G."/>
            <person name="Zhang Y."/>
            <person name="Xiao M."/>
            <person name="Shu W.-S."/>
            <person name="Li W.-J."/>
        </authorList>
    </citation>
    <scope>NUCLEOTIDE SEQUENCE [LARGE SCALE GENOMIC DNA]</scope>
    <source>
        <strain evidence="5 6">EGI 80759</strain>
    </source>
</reference>
<feature type="domain" description="HTH araC/xylS-type" evidence="4">
    <location>
        <begin position="51"/>
        <end position="135"/>
    </location>
</feature>
<dbReference type="PANTHER" id="PTHR46796">
    <property type="entry name" value="HTH-TYPE TRANSCRIPTIONAL ACTIVATOR RHAS-RELATED"/>
    <property type="match status" value="1"/>
</dbReference>
<dbReference type="KEGG" id="erz:ER308_04300"/>
<evidence type="ECO:0000313" key="5">
    <source>
        <dbReference type="EMBL" id="QBI18838.1"/>
    </source>
</evidence>
<keyword evidence="2" id="KW-0238">DNA-binding</keyword>
<gene>
    <name evidence="5" type="ORF">ER308_04300</name>
</gene>
<dbReference type="GO" id="GO:0003700">
    <property type="term" value="F:DNA-binding transcription factor activity"/>
    <property type="evidence" value="ECO:0007669"/>
    <property type="project" value="InterPro"/>
</dbReference>
<dbReference type="PANTHER" id="PTHR46796:SF15">
    <property type="entry name" value="BLL1074 PROTEIN"/>
    <property type="match status" value="1"/>
</dbReference>
<dbReference type="AlphaFoldDB" id="A0A411YCC2"/>
<sequence length="143" mass="15752">MTLRLAEARSWAERYAVADSVLTDRFTQDPGPDPRLDHAWHRLSIEKGRGSLPRLADQLGWSSRHLARRFADGIGLAPSTAARLVRFETAAAFLQAPAAPTWAEVAASSGYADQPHLIRDVRDFAHTTPGRLRTEVVACVPQL</sequence>
<name>A0A411YCC2_9ACTN</name>
<keyword evidence="1" id="KW-0805">Transcription regulation</keyword>
<evidence type="ECO:0000259" key="4">
    <source>
        <dbReference type="PROSITE" id="PS01124"/>
    </source>
</evidence>
<evidence type="ECO:0000256" key="3">
    <source>
        <dbReference type="ARBA" id="ARBA00023163"/>
    </source>
</evidence>
<accession>A0A411YCC2</accession>
<dbReference type="EMBL" id="CP036402">
    <property type="protein sequence ID" value="QBI18838.1"/>
    <property type="molecule type" value="Genomic_DNA"/>
</dbReference>
<dbReference type="SMART" id="SM00342">
    <property type="entry name" value="HTH_ARAC"/>
    <property type="match status" value="1"/>
</dbReference>
<dbReference type="OrthoDB" id="2559672at2"/>
<evidence type="ECO:0000256" key="1">
    <source>
        <dbReference type="ARBA" id="ARBA00023015"/>
    </source>
</evidence>
<dbReference type="PROSITE" id="PS01124">
    <property type="entry name" value="HTH_ARAC_FAMILY_2"/>
    <property type="match status" value="1"/>
</dbReference>
<keyword evidence="6" id="KW-1185">Reference proteome</keyword>